<gene>
    <name evidence="2" type="ORF">DEA8626_01062</name>
</gene>
<reference evidence="2 3" key="1">
    <citation type="submission" date="2018-03" db="EMBL/GenBank/DDBJ databases">
        <authorList>
            <person name="Keele B.F."/>
        </authorList>
    </citation>
    <scope>NUCLEOTIDE SEQUENCE [LARGE SCALE GENOMIC DNA]</scope>
    <source>
        <strain evidence="2 3">CECT 8626</strain>
    </source>
</reference>
<keyword evidence="3" id="KW-1185">Reference proteome</keyword>
<evidence type="ECO:0000313" key="2">
    <source>
        <dbReference type="EMBL" id="SPH17539.1"/>
    </source>
</evidence>
<feature type="region of interest" description="Disordered" evidence="1">
    <location>
        <begin position="104"/>
        <end position="124"/>
    </location>
</feature>
<protein>
    <recommendedName>
        <fullName evidence="4">TIGR04076 family protein</fullName>
    </recommendedName>
</protein>
<organism evidence="2 3">
    <name type="scientific">Albidovulum aquaemixtae</name>
    <dbReference type="NCBI Taxonomy" id="1542388"/>
    <lineage>
        <taxon>Bacteria</taxon>
        <taxon>Pseudomonadati</taxon>
        <taxon>Pseudomonadota</taxon>
        <taxon>Alphaproteobacteria</taxon>
        <taxon>Rhodobacterales</taxon>
        <taxon>Paracoccaceae</taxon>
        <taxon>Albidovulum</taxon>
    </lineage>
</organism>
<sequence>MQGEKKGFWLYDLKVETVLADRPAVCRHIEGDSFRVEGEALVFEAGQRVSMYALAALLPLLPAKQRETSEADWMSTDAEIACPDPHCGGRFRVTRTGKRWFGHAETTGLPEARGTPYWQGDGKE</sequence>
<dbReference type="OrthoDB" id="1178194at2"/>
<dbReference type="AlphaFoldDB" id="A0A2R8B4J4"/>
<evidence type="ECO:0000256" key="1">
    <source>
        <dbReference type="SAM" id="MobiDB-lite"/>
    </source>
</evidence>
<proteinExistence type="predicted"/>
<evidence type="ECO:0000313" key="3">
    <source>
        <dbReference type="Proteomes" id="UP000244924"/>
    </source>
</evidence>
<dbReference type="NCBIfam" id="TIGR04076">
    <property type="entry name" value="TIGR04076 family protein"/>
    <property type="match status" value="1"/>
</dbReference>
<accession>A0A2R8B4J4</accession>
<dbReference type="RefSeq" id="WP_108851975.1">
    <property type="nucleotide sequence ID" value="NZ_OMOQ01000001.1"/>
</dbReference>
<dbReference type="Proteomes" id="UP000244924">
    <property type="component" value="Unassembled WGS sequence"/>
</dbReference>
<dbReference type="InterPro" id="IPR023811">
    <property type="entry name" value="CHP04076"/>
</dbReference>
<dbReference type="EMBL" id="OMOQ01000001">
    <property type="protein sequence ID" value="SPH17539.1"/>
    <property type="molecule type" value="Genomic_DNA"/>
</dbReference>
<name>A0A2R8B4J4_9RHOB</name>
<evidence type="ECO:0008006" key="4">
    <source>
        <dbReference type="Google" id="ProtNLM"/>
    </source>
</evidence>